<dbReference type="AlphaFoldDB" id="A0AA86SDD3"/>
<feature type="region of interest" description="Disordered" evidence="1">
    <location>
        <begin position="1"/>
        <end position="40"/>
    </location>
</feature>
<protein>
    <submittedName>
        <fullName evidence="2">Uncharacterized protein</fullName>
    </submittedName>
</protein>
<organism evidence="2 3">
    <name type="scientific">Sphenostylis stenocarpa</name>
    <dbReference type="NCBI Taxonomy" id="92480"/>
    <lineage>
        <taxon>Eukaryota</taxon>
        <taxon>Viridiplantae</taxon>
        <taxon>Streptophyta</taxon>
        <taxon>Embryophyta</taxon>
        <taxon>Tracheophyta</taxon>
        <taxon>Spermatophyta</taxon>
        <taxon>Magnoliopsida</taxon>
        <taxon>eudicotyledons</taxon>
        <taxon>Gunneridae</taxon>
        <taxon>Pentapetalae</taxon>
        <taxon>rosids</taxon>
        <taxon>fabids</taxon>
        <taxon>Fabales</taxon>
        <taxon>Fabaceae</taxon>
        <taxon>Papilionoideae</taxon>
        <taxon>50 kb inversion clade</taxon>
        <taxon>NPAAA clade</taxon>
        <taxon>indigoferoid/millettioid clade</taxon>
        <taxon>Phaseoleae</taxon>
        <taxon>Sphenostylis</taxon>
    </lineage>
</organism>
<dbReference type="PANTHER" id="PTHR33871:SF14">
    <property type="match status" value="1"/>
</dbReference>
<dbReference type="Proteomes" id="UP001189624">
    <property type="component" value="Chromosome 3"/>
</dbReference>
<keyword evidence="3" id="KW-1185">Reference proteome</keyword>
<feature type="compositionally biased region" description="Basic and acidic residues" evidence="1">
    <location>
        <begin position="112"/>
        <end position="126"/>
    </location>
</feature>
<dbReference type="PANTHER" id="PTHR33871">
    <property type="entry name" value="OS05G0503100 PROTEIN-RELATED"/>
    <property type="match status" value="1"/>
</dbReference>
<feature type="compositionally biased region" description="Basic and acidic residues" evidence="1">
    <location>
        <begin position="73"/>
        <end position="83"/>
    </location>
</feature>
<feature type="compositionally biased region" description="Polar residues" evidence="1">
    <location>
        <begin position="1"/>
        <end position="15"/>
    </location>
</feature>
<feature type="region of interest" description="Disordered" evidence="1">
    <location>
        <begin position="102"/>
        <end position="213"/>
    </location>
</feature>
<reference evidence="2" key="1">
    <citation type="submission" date="2023-10" db="EMBL/GenBank/DDBJ databases">
        <authorList>
            <person name="Domelevo Entfellner J.-B."/>
        </authorList>
    </citation>
    <scope>NUCLEOTIDE SEQUENCE</scope>
</reference>
<sequence>MGCCVSSSRKTSTSPLRKFHGSPKPLTIREKSLESSRAIEEESETVKQVLLEAPKWNPTNFAKPKPQKPPQNKFKEEQSKVEKQPLSIYKAEYPLEEVCSLSETVSTTTSITDHREETRKRVDRSQAKLHKNGSFPGDRRERTVHGPRNNVGSVRLVQCRDQTAQKTGNGGTRRRRDPTEKPLRQSRSPSTGAGIGGCRSAVGRSPSVRKTNRCPTRVRTSTAENGCWKKENSASTRKCVSGSESLENPFVSLECFIFL</sequence>
<feature type="compositionally biased region" description="Polar residues" evidence="1">
    <location>
        <begin position="102"/>
        <end position="111"/>
    </location>
</feature>
<name>A0AA86SDD3_9FABA</name>
<accession>A0AA86SDD3</accession>
<gene>
    <name evidence="2" type="ORF">AYBTSS11_LOCUS7450</name>
</gene>
<dbReference type="Gramene" id="rna-AYBTSS11_LOCUS7450">
    <property type="protein sequence ID" value="CAJ1936380.1"/>
    <property type="gene ID" value="gene-AYBTSS11_LOCUS7450"/>
</dbReference>
<proteinExistence type="predicted"/>
<evidence type="ECO:0000256" key="1">
    <source>
        <dbReference type="SAM" id="MobiDB-lite"/>
    </source>
</evidence>
<dbReference type="EMBL" id="OY731400">
    <property type="protein sequence ID" value="CAJ1936380.1"/>
    <property type="molecule type" value="Genomic_DNA"/>
</dbReference>
<evidence type="ECO:0000313" key="3">
    <source>
        <dbReference type="Proteomes" id="UP001189624"/>
    </source>
</evidence>
<evidence type="ECO:0000313" key="2">
    <source>
        <dbReference type="EMBL" id="CAJ1936380.1"/>
    </source>
</evidence>
<feature type="compositionally biased region" description="Basic and acidic residues" evidence="1">
    <location>
        <begin position="27"/>
        <end position="40"/>
    </location>
</feature>
<feature type="region of interest" description="Disordered" evidence="1">
    <location>
        <begin position="55"/>
        <end position="87"/>
    </location>
</feature>